<accession>A0A2A2K4Z9</accession>
<gene>
    <name evidence="2" type="ORF">WR25_05736</name>
</gene>
<organism evidence="2 3">
    <name type="scientific">Diploscapter pachys</name>
    <dbReference type="NCBI Taxonomy" id="2018661"/>
    <lineage>
        <taxon>Eukaryota</taxon>
        <taxon>Metazoa</taxon>
        <taxon>Ecdysozoa</taxon>
        <taxon>Nematoda</taxon>
        <taxon>Chromadorea</taxon>
        <taxon>Rhabditida</taxon>
        <taxon>Rhabditina</taxon>
        <taxon>Rhabditomorpha</taxon>
        <taxon>Rhabditoidea</taxon>
        <taxon>Rhabditidae</taxon>
        <taxon>Diploscapter</taxon>
    </lineage>
</organism>
<feature type="region of interest" description="Disordered" evidence="1">
    <location>
        <begin position="20"/>
        <end position="59"/>
    </location>
</feature>
<dbReference type="Proteomes" id="UP000218231">
    <property type="component" value="Unassembled WGS sequence"/>
</dbReference>
<evidence type="ECO:0000313" key="2">
    <source>
        <dbReference type="EMBL" id="PAV68970.1"/>
    </source>
</evidence>
<comment type="caution">
    <text evidence="2">The sequence shown here is derived from an EMBL/GenBank/DDBJ whole genome shotgun (WGS) entry which is preliminary data.</text>
</comment>
<evidence type="ECO:0000313" key="3">
    <source>
        <dbReference type="Proteomes" id="UP000218231"/>
    </source>
</evidence>
<proteinExistence type="predicted"/>
<feature type="compositionally biased region" description="Basic and acidic residues" evidence="1">
    <location>
        <begin position="46"/>
        <end position="59"/>
    </location>
</feature>
<reference evidence="2 3" key="1">
    <citation type="journal article" date="2017" name="Curr. Biol.">
        <title>Genome architecture and evolution of a unichromosomal asexual nematode.</title>
        <authorList>
            <person name="Fradin H."/>
            <person name="Zegar C."/>
            <person name="Gutwein M."/>
            <person name="Lucas J."/>
            <person name="Kovtun M."/>
            <person name="Corcoran D."/>
            <person name="Baugh L.R."/>
            <person name="Kiontke K."/>
            <person name="Gunsalus K."/>
            <person name="Fitch D.H."/>
            <person name="Piano F."/>
        </authorList>
    </citation>
    <scope>NUCLEOTIDE SEQUENCE [LARGE SCALE GENOMIC DNA]</scope>
    <source>
        <strain evidence="2">PF1309</strain>
    </source>
</reference>
<sequence>MQPGLQAEVAVPNDAFEKRINERHDQRRRAQLWRKARPLGDTTGNDGRDGRGEVADEKVHQRGYREIAEDLRQCVYLILVPHRADLEKGEPRVHCQDQDRAHEDEQGVGAVDQ</sequence>
<protein>
    <submittedName>
        <fullName evidence="2">Uncharacterized protein</fullName>
    </submittedName>
</protein>
<dbReference type="AlphaFoldDB" id="A0A2A2K4Z9"/>
<dbReference type="EMBL" id="LIAE01009643">
    <property type="protein sequence ID" value="PAV68970.1"/>
    <property type="molecule type" value="Genomic_DNA"/>
</dbReference>
<feature type="region of interest" description="Disordered" evidence="1">
    <location>
        <begin position="87"/>
        <end position="113"/>
    </location>
</feature>
<feature type="compositionally biased region" description="Basic residues" evidence="1">
    <location>
        <begin position="26"/>
        <end position="37"/>
    </location>
</feature>
<evidence type="ECO:0000256" key="1">
    <source>
        <dbReference type="SAM" id="MobiDB-lite"/>
    </source>
</evidence>
<feature type="compositionally biased region" description="Basic and acidic residues" evidence="1">
    <location>
        <begin position="87"/>
        <end position="105"/>
    </location>
</feature>
<keyword evidence="3" id="KW-1185">Reference proteome</keyword>
<name>A0A2A2K4Z9_9BILA</name>